<dbReference type="GO" id="GO:0007165">
    <property type="term" value="P:signal transduction"/>
    <property type="evidence" value="ECO:0007669"/>
    <property type="project" value="InterPro"/>
</dbReference>
<dbReference type="Proteomes" id="UP001259832">
    <property type="component" value="Unassembled WGS sequence"/>
</dbReference>
<dbReference type="InterPro" id="IPR008936">
    <property type="entry name" value="Rho_GTPase_activation_prot"/>
</dbReference>
<protein>
    <submittedName>
        <fullName evidence="4">Rho GTPase-activating protein 4</fullName>
    </submittedName>
</protein>
<proteinExistence type="predicted"/>
<dbReference type="EMBL" id="JASMQC010000033">
    <property type="protein sequence ID" value="KAK1931526.1"/>
    <property type="molecule type" value="Genomic_DNA"/>
</dbReference>
<evidence type="ECO:0000313" key="4">
    <source>
        <dbReference type="EMBL" id="KAK1931526.1"/>
    </source>
</evidence>
<comment type="caution">
    <text evidence="4">The sequence shown here is derived from an EMBL/GenBank/DDBJ whole genome shotgun (WGS) entry which is preliminary data.</text>
</comment>
<evidence type="ECO:0000256" key="1">
    <source>
        <dbReference type="ARBA" id="ARBA00022468"/>
    </source>
</evidence>
<feature type="region of interest" description="Disordered" evidence="2">
    <location>
        <begin position="231"/>
        <end position="251"/>
    </location>
</feature>
<dbReference type="InterPro" id="IPR044785">
    <property type="entry name" value="RopGAP1-5"/>
</dbReference>
<dbReference type="PROSITE" id="PS50238">
    <property type="entry name" value="RHOGAP"/>
    <property type="match status" value="1"/>
</dbReference>
<dbReference type="SUPFAM" id="SSF48350">
    <property type="entry name" value="GTPase activation domain, GAP"/>
    <property type="match status" value="1"/>
</dbReference>
<feature type="region of interest" description="Disordered" evidence="2">
    <location>
        <begin position="265"/>
        <end position="287"/>
    </location>
</feature>
<dbReference type="InterPro" id="IPR000198">
    <property type="entry name" value="RhoGAP_dom"/>
</dbReference>
<dbReference type="InterPro" id="IPR000095">
    <property type="entry name" value="CRIB_dom"/>
</dbReference>
<dbReference type="GO" id="GO:0005096">
    <property type="term" value="F:GTPase activator activity"/>
    <property type="evidence" value="ECO:0007669"/>
    <property type="project" value="UniProtKB-KW"/>
</dbReference>
<gene>
    <name evidence="4" type="ORF">P3T76_012855</name>
</gene>
<dbReference type="AlphaFoldDB" id="A0AAD9G4C0"/>
<dbReference type="Pfam" id="PF00786">
    <property type="entry name" value="PBD"/>
    <property type="match status" value="1"/>
</dbReference>
<feature type="domain" description="Rho-GAP" evidence="3">
    <location>
        <begin position="351"/>
        <end position="539"/>
    </location>
</feature>
<evidence type="ECO:0000259" key="3">
    <source>
        <dbReference type="PROSITE" id="PS50238"/>
    </source>
</evidence>
<accession>A0AAD9G4C0</accession>
<dbReference type="Gene3D" id="1.10.555.10">
    <property type="entry name" value="Rho GTPase activation protein"/>
    <property type="match status" value="1"/>
</dbReference>
<keyword evidence="5" id="KW-1185">Reference proteome</keyword>
<dbReference type="PANTHER" id="PTHR23177:SF35">
    <property type="entry name" value="RHO GTPASE-ACTIVATING PROTEIN GACA"/>
    <property type="match status" value="1"/>
</dbReference>
<feature type="compositionally biased region" description="Low complexity" evidence="2">
    <location>
        <begin position="195"/>
        <end position="205"/>
    </location>
</feature>
<reference evidence="4" key="1">
    <citation type="submission" date="2023-08" db="EMBL/GenBank/DDBJ databases">
        <title>Reference Genome Resource for the Citrus Pathogen Phytophthora citrophthora.</title>
        <authorList>
            <person name="Moller H."/>
            <person name="Coetzee B."/>
            <person name="Rose L.J."/>
            <person name="Van Niekerk J.M."/>
        </authorList>
    </citation>
    <scope>NUCLEOTIDE SEQUENCE</scope>
    <source>
        <strain evidence="4">STE-U-9442</strain>
    </source>
</reference>
<dbReference type="PANTHER" id="PTHR23177">
    <property type="entry name" value="MKIAA1688 PROTEIN"/>
    <property type="match status" value="1"/>
</dbReference>
<dbReference type="CDD" id="cd00159">
    <property type="entry name" value="RhoGAP"/>
    <property type="match status" value="1"/>
</dbReference>
<evidence type="ECO:0000256" key="2">
    <source>
        <dbReference type="SAM" id="MobiDB-lite"/>
    </source>
</evidence>
<sequence length="539" mass="59875">MVLGGHVVASANAGLPQHLGAALQTVNKYFLICAPMHRHRQDLVADTVAELSVEASAPAAEVETVHNCIWQPISCGAWAQVHICAEIDRQTSEARLRMVVWVLESGAVVVNDILSVGCRWWQSSCDDRAFRRLTGVDGRTYGLQFRSVTKAIECSRIVDRVLTNPVLQLVMAWQGVGLRSTRLSSRILDGYSEASSPPTSSSSSSFTVGPVPRTGQCTIYPKQYYDVSDSWRREEQQREAEDGVLSPDSFTTFENGEAVLGSQKDASLADEGNNQTEDHSNDVPTSPVALLETGDAQDMELQLASLQRSRGDWISSPYKTRAEIHVTYDPEHARFEGLPEEWRTLNLQFGLPLEQVPKREVEGYEAKLPAVLEMMKTCFLAHNGARTEGVFRLAPGQKEYNDVKAAINDGSFEDCSDVHVMASLIKVWFRELPVSLFNMLPEQQIALTLELVDPDPKVVLQSLKTLPLLHQTAVLWLLDLLNEVIKHQHENKMTAKSMAIVIAPNLLTVQTLDAAVVVTTYRQVADYVQLLLRARSQSR</sequence>
<dbReference type="SMART" id="SM00324">
    <property type="entry name" value="RhoGAP"/>
    <property type="match status" value="1"/>
</dbReference>
<dbReference type="Gene3D" id="3.90.810.10">
    <property type="entry name" value="CRIB domain"/>
    <property type="match status" value="1"/>
</dbReference>
<keyword evidence="1" id="KW-0343">GTPase activation</keyword>
<feature type="region of interest" description="Disordered" evidence="2">
    <location>
        <begin position="191"/>
        <end position="210"/>
    </location>
</feature>
<feature type="compositionally biased region" description="Basic and acidic residues" evidence="2">
    <location>
        <begin position="231"/>
        <end position="241"/>
    </location>
</feature>
<dbReference type="InterPro" id="IPR036936">
    <property type="entry name" value="CRIB_dom_sf"/>
</dbReference>
<evidence type="ECO:0000313" key="5">
    <source>
        <dbReference type="Proteomes" id="UP001259832"/>
    </source>
</evidence>
<name>A0AAD9G4C0_9STRA</name>
<dbReference type="Pfam" id="PF00620">
    <property type="entry name" value="RhoGAP"/>
    <property type="match status" value="1"/>
</dbReference>
<organism evidence="4 5">
    <name type="scientific">Phytophthora citrophthora</name>
    <dbReference type="NCBI Taxonomy" id="4793"/>
    <lineage>
        <taxon>Eukaryota</taxon>
        <taxon>Sar</taxon>
        <taxon>Stramenopiles</taxon>
        <taxon>Oomycota</taxon>
        <taxon>Peronosporomycetes</taxon>
        <taxon>Peronosporales</taxon>
        <taxon>Peronosporaceae</taxon>
        <taxon>Phytophthora</taxon>
    </lineage>
</organism>